<evidence type="ECO:0000313" key="2">
    <source>
        <dbReference type="Proteomes" id="UP000326994"/>
    </source>
</evidence>
<protein>
    <recommendedName>
        <fullName evidence="3">SGNH/GDSL hydrolase family protein</fullName>
    </recommendedName>
</protein>
<reference evidence="1 2" key="1">
    <citation type="submission" date="2019-08" db="EMBL/GenBank/DDBJ databases">
        <title>Ulvibacter marinistellae sp. nov., isolated from a starfish, Patiria pectinifera.</title>
        <authorList>
            <person name="Kawano K."/>
            <person name="Ushijima N."/>
            <person name="Kihara M."/>
            <person name="Itoh H."/>
        </authorList>
    </citation>
    <scope>NUCLEOTIDE SEQUENCE [LARGE SCALE GENOMIC DNA]</scope>
    <source>
        <strain evidence="1 2">KK4</strain>
    </source>
</reference>
<evidence type="ECO:0000313" key="1">
    <source>
        <dbReference type="EMBL" id="GEQ87167.1"/>
    </source>
</evidence>
<accession>A0A5J4FWS3</accession>
<dbReference type="AlphaFoldDB" id="A0A5J4FWS3"/>
<dbReference type="Gene3D" id="3.40.50.1110">
    <property type="entry name" value="SGNH hydrolase"/>
    <property type="match status" value="1"/>
</dbReference>
<name>A0A5J4FWS3_9FLAO</name>
<dbReference type="GO" id="GO:0016788">
    <property type="term" value="F:hydrolase activity, acting on ester bonds"/>
    <property type="evidence" value="ECO:0007669"/>
    <property type="project" value="UniProtKB-ARBA"/>
</dbReference>
<organism evidence="1 2">
    <name type="scientific">Patiriisocius marinistellae</name>
    <dbReference type="NCBI Taxonomy" id="2494560"/>
    <lineage>
        <taxon>Bacteria</taxon>
        <taxon>Pseudomonadati</taxon>
        <taxon>Bacteroidota</taxon>
        <taxon>Flavobacteriia</taxon>
        <taxon>Flavobacteriales</taxon>
        <taxon>Flavobacteriaceae</taxon>
        <taxon>Patiriisocius</taxon>
    </lineage>
</organism>
<comment type="caution">
    <text evidence="1">The sequence shown here is derived from an EMBL/GenBank/DDBJ whole genome shotgun (WGS) entry which is preliminary data.</text>
</comment>
<dbReference type="EMBL" id="BKCF01000006">
    <property type="protein sequence ID" value="GEQ87167.1"/>
    <property type="molecule type" value="Genomic_DNA"/>
</dbReference>
<dbReference type="Proteomes" id="UP000326994">
    <property type="component" value="Unassembled WGS sequence"/>
</dbReference>
<evidence type="ECO:0008006" key="3">
    <source>
        <dbReference type="Google" id="ProtNLM"/>
    </source>
</evidence>
<dbReference type="InterPro" id="IPR036514">
    <property type="entry name" value="SGNH_hydro_sf"/>
</dbReference>
<sequence length="299" mass="35116">MVLVGFEYTTRNLPTTYAKIGALSENKKDKIEIMFLGSSQIQGGINIKYIDIPAINFASGSQHHREDFAIFKQTKDRYPELKYVVFELSYAHLEIPHNDKTFWKNAVYLKYYGVNAYERNTYFKDKLIYISNPDLFSRQLYNFYISKPVKNQFTLNEYGFNELNDTGSFKVLNYDTSKIKKNNFSIRTKELPETFKYNTFFFENMIEEATSSGLKVIIATIPTYTTYNNARNPNILRRRDSVLNKVKQTYKNVSIFNLEDDTINFKVTDFKNENHLNPKGAEKLTKMFNIFLKQEVLDD</sequence>
<proteinExistence type="predicted"/>
<dbReference type="SUPFAM" id="SSF52266">
    <property type="entry name" value="SGNH hydrolase"/>
    <property type="match status" value="1"/>
</dbReference>
<keyword evidence="2" id="KW-1185">Reference proteome</keyword>
<gene>
    <name evidence="1" type="ORF">ULMS_26750</name>
</gene>